<name>A0A2S7TAY0_9FLAO</name>
<proteinExistence type="predicted"/>
<evidence type="ECO:0000259" key="1">
    <source>
        <dbReference type="Pfam" id="PF04471"/>
    </source>
</evidence>
<dbReference type="EMBL" id="MQVX01000001">
    <property type="protein sequence ID" value="PQJ16626.1"/>
    <property type="molecule type" value="Genomic_DNA"/>
</dbReference>
<keyword evidence="3" id="KW-1185">Reference proteome</keyword>
<reference evidence="3" key="1">
    <citation type="submission" date="2016-11" db="EMBL/GenBank/DDBJ databases">
        <title>Trade-off between light-utilization and light-protection in marine flavobacteria.</title>
        <authorList>
            <person name="Kumagai Y."/>
            <person name="Yoshizawa S."/>
            <person name="Kogure K."/>
        </authorList>
    </citation>
    <scope>NUCLEOTIDE SEQUENCE [LARGE SCALE GENOMIC DNA]</scope>
    <source>
        <strain evidence="3">SG-18</strain>
    </source>
</reference>
<dbReference type="SUPFAM" id="SSF52980">
    <property type="entry name" value="Restriction endonuclease-like"/>
    <property type="match status" value="1"/>
</dbReference>
<organism evidence="2 3">
    <name type="scientific">Aureicoccus marinus</name>
    <dbReference type="NCBI Taxonomy" id="754435"/>
    <lineage>
        <taxon>Bacteria</taxon>
        <taxon>Pseudomonadati</taxon>
        <taxon>Bacteroidota</taxon>
        <taxon>Flavobacteriia</taxon>
        <taxon>Flavobacteriales</taxon>
        <taxon>Flavobacteriaceae</taxon>
        <taxon>Aureicoccus</taxon>
    </lineage>
</organism>
<feature type="domain" description="Restriction endonuclease type IV Mrr" evidence="1">
    <location>
        <begin position="50"/>
        <end position="164"/>
    </location>
</feature>
<dbReference type="InterPro" id="IPR007560">
    <property type="entry name" value="Restrct_endonuc_IV_Mrr"/>
</dbReference>
<gene>
    <name evidence="2" type="ORF">BST99_13690</name>
</gene>
<dbReference type="Proteomes" id="UP000239366">
    <property type="component" value="Unassembled WGS sequence"/>
</dbReference>
<dbReference type="GO" id="GO:0003677">
    <property type="term" value="F:DNA binding"/>
    <property type="evidence" value="ECO:0007669"/>
    <property type="project" value="InterPro"/>
</dbReference>
<dbReference type="InterPro" id="IPR011335">
    <property type="entry name" value="Restrct_endonuc-II-like"/>
</dbReference>
<dbReference type="OrthoDB" id="483959at2"/>
<dbReference type="Pfam" id="PF04471">
    <property type="entry name" value="Mrr_cat"/>
    <property type="match status" value="1"/>
</dbReference>
<accession>A0A2S7TAY0</accession>
<dbReference type="GO" id="GO:0009307">
    <property type="term" value="P:DNA restriction-modification system"/>
    <property type="evidence" value="ECO:0007669"/>
    <property type="project" value="InterPro"/>
</dbReference>
<dbReference type="GO" id="GO:0004519">
    <property type="term" value="F:endonuclease activity"/>
    <property type="evidence" value="ECO:0007669"/>
    <property type="project" value="InterPro"/>
</dbReference>
<protein>
    <recommendedName>
        <fullName evidence="1">Restriction endonuclease type IV Mrr domain-containing protein</fullName>
    </recommendedName>
</protein>
<dbReference type="AlphaFoldDB" id="A0A2S7TAY0"/>
<evidence type="ECO:0000313" key="3">
    <source>
        <dbReference type="Proteomes" id="UP000239366"/>
    </source>
</evidence>
<dbReference type="RefSeq" id="WP_105002295.1">
    <property type="nucleotide sequence ID" value="NZ_MQVX01000001.1"/>
</dbReference>
<evidence type="ECO:0000313" key="2">
    <source>
        <dbReference type="EMBL" id="PQJ16626.1"/>
    </source>
</evidence>
<sequence>MGNLQNWQNEINANTQLFQGFSHEHLLRIWDEVIEPWVYPAKGLHDLSAPVAFEYLIIRAFELEGAEVSYPFMAQPFSDSRILEEIDGAIYLPGISAIVESKCFDQRKVTSDQIGQLRNKLINRPSYGIGCFFARTSYKESAYKQAQMASPQCILLWDGEEIKEAFKNQKLVQVLKEKNRRFFEDLKPFKDTP</sequence>
<comment type="caution">
    <text evidence="2">The sequence shown here is derived from an EMBL/GenBank/DDBJ whole genome shotgun (WGS) entry which is preliminary data.</text>
</comment>